<sequence>MNLAYGLNATTANFIHGHQPVISFDGGKTSNINVLPLLSLNLPDKRIEAVDDNSSSANPIILNKQWITFNDIKTSILYENYPSTTLLNIISKNKYWFDSDGDDLNTITGNFQIKWETSDGTDVTNQVKNNPDDELDSCKAPYKLSLIADSGILTTGYGVPNIGTFEGGRHIYFLQPKTPKVCYAQPNVANDSTNKAETDYPDLDGPNWAKSRGFIPQNVNSPEQNFPTVGSDNLKFYLILKGITPEEIIDINGRTITSADNSLIVLRLAAEDTPGWGKSKKEKALKIQFNELTPNPKFTTPSRYYVYADKDKKKILYSFLLQRWFVAKGAGINDTQNDAINYCQGIGYRIPSTSDYTNANTNFWKGGIPDRNINGYRRQLSYRDSSGRWIGGLFNEWGTVFSSAEHYPGTKWEPTHPYDWYWTSDVVNGKIIRVDSGDGDMELSDTSFRLYRTACVIP</sequence>
<name>A0A556RND2_9GAMM</name>
<proteinExistence type="predicted"/>
<accession>A0A556RND2</accession>
<evidence type="ECO:0008006" key="3">
    <source>
        <dbReference type="Google" id="ProtNLM"/>
    </source>
</evidence>
<dbReference type="EMBL" id="VMHL01000002">
    <property type="protein sequence ID" value="TSJ90432.1"/>
    <property type="molecule type" value="Genomic_DNA"/>
</dbReference>
<evidence type="ECO:0000313" key="2">
    <source>
        <dbReference type="Proteomes" id="UP000319138"/>
    </source>
</evidence>
<organism evidence="1 2">
    <name type="scientific">Gilliamella apicola</name>
    <dbReference type="NCBI Taxonomy" id="1196095"/>
    <lineage>
        <taxon>Bacteria</taxon>
        <taxon>Pseudomonadati</taxon>
        <taxon>Pseudomonadota</taxon>
        <taxon>Gammaproteobacteria</taxon>
        <taxon>Orbales</taxon>
        <taxon>Orbaceae</taxon>
        <taxon>Gilliamella</taxon>
    </lineage>
</organism>
<protein>
    <recommendedName>
        <fullName evidence="3">Fibrobacter succinogenes major paralogous domain-containing protein</fullName>
    </recommendedName>
</protein>
<reference evidence="1 2" key="1">
    <citation type="submission" date="2019-07" db="EMBL/GenBank/DDBJ databases">
        <title>Gilliamella genomes.</title>
        <authorList>
            <person name="Zheng H."/>
        </authorList>
    </citation>
    <scope>NUCLEOTIDE SEQUENCE [LARGE SCALE GENOMIC DNA]</scope>
    <source>
        <strain evidence="1 2">W8131</strain>
    </source>
</reference>
<evidence type="ECO:0000313" key="1">
    <source>
        <dbReference type="EMBL" id="TSJ90432.1"/>
    </source>
</evidence>
<dbReference type="RefSeq" id="WP_144188955.1">
    <property type="nucleotide sequence ID" value="NZ_VMHL01000002.1"/>
</dbReference>
<comment type="caution">
    <text evidence="1">The sequence shown here is derived from an EMBL/GenBank/DDBJ whole genome shotgun (WGS) entry which is preliminary data.</text>
</comment>
<dbReference type="AlphaFoldDB" id="A0A556RND2"/>
<dbReference type="Proteomes" id="UP000319138">
    <property type="component" value="Unassembled WGS sequence"/>
</dbReference>
<gene>
    <name evidence="1" type="ORF">FPQ14_05040</name>
</gene>